<feature type="domain" description="SsuA/THI5-like" evidence="2">
    <location>
        <begin position="55"/>
        <end position="264"/>
    </location>
</feature>
<evidence type="ECO:0000313" key="4">
    <source>
        <dbReference type="Proteomes" id="UP000554054"/>
    </source>
</evidence>
<evidence type="ECO:0000259" key="2">
    <source>
        <dbReference type="Pfam" id="PF09084"/>
    </source>
</evidence>
<keyword evidence="4" id="KW-1185">Reference proteome</keyword>
<feature type="signal peptide" evidence="1">
    <location>
        <begin position="1"/>
        <end position="24"/>
    </location>
</feature>
<dbReference type="GO" id="GO:0009228">
    <property type="term" value="P:thiamine biosynthetic process"/>
    <property type="evidence" value="ECO:0007669"/>
    <property type="project" value="InterPro"/>
</dbReference>
<dbReference type="InterPro" id="IPR027939">
    <property type="entry name" value="NMT1/THI5"/>
</dbReference>
<gene>
    <name evidence="3" type="ORF">BJY20_001445</name>
</gene>
<name>A0A852VTR5_9MICO</name>
<accession>A0A852VTR5</accession>
<keyword evidence="1" id="KW-0732">Signal</keyword>
<proteinExistence type="predicted"/>
<dbReference type="AlphaFoldDB" id="A0A852VTR5"/>
<protein>
    <submittedName>
        <fullName evidence="3">NitT/TauT family transport system substrate-binding protein</fullName>
    </submittedName>
</protein>
<dbReference type="Proteomes" id="UP000554054">
    <property type="component" value="Unassembled WGS sequence"/>
</dbReference>
<dbReference type="EMBL" id="JACCAE010000001">
    <property type="protein sequence ID" value="NYF98053.1"/>
    <property type="molecule type" value="Genomic_DNA"/>
</dbReference>
<dbReference type="RefSeq" id="WP_185990910.1">
    <property type="nucleotide sequence ID" value="NZ_JACCAE010000001.1"/>
</dbReference>
<sequence length="354" mass="37119">MSTLQRHRKTLGALAAVTSVALLAACGGSSGSSSDEGGTDEVTVRADVYFTGAVLPLVAGVQTGIFEEHGLTVDLKEGNGSATTIQTVANGSDDIGYADAATMVQSVGQGMPVTMVAGMVQKSPLAVFAFQDSGIDKPSDLVGETAGYTPGSAAERLFPAYAQATGIDETKVTFRNVDIPTRTQLFLGDKTDFTFGLTNVSKPNLELACDCELVTMTYADAGVQTLSSGIVVGNEFIQDNPETVEEFLAALEEAVEFADNDTDAAVDAFFEMATESQLEPGQVADQWHNSSELLHTDNTADQGFGCIATDDWKETIDLMEEYGDVTEGSATVSDVASNEFLPGDCTDTLSEGSE</sequence>
<evidence type="ECO:0000256" key="1">
    <source>
        <dbReference type="SAM" id="SignalP"/>
    </source>
</evidence>
<dbReference type="PROSITE" id="PS51257">
    <property type="entry name" value="PROKAR_LIPOPROTEIN"/>
    <property type="match status" value="1"/>
</dbReference>
<dbReference type="Gene3D" id="3.40.190.10">
    <property type="entry name" value="Periplasmic binding protein-like II"/>
    <property type="match status" value="2"/>
</dbReference>
<feature type="chain" id="PRO_5038778841" evidence="1">
    <location>
        <begin position="25"/>
        <end position="354"/>
    </location>
</feature>
<organism evidence="3 4">
    <name type="scientific">Janibacter cremeus</name>
    <dbReference type="NCBI Taxonomy" id="1285192"/>
    <lineage>
        <taxon>Bacteria</taxon>
        <taxon>Bacillati</taxon>
        <taxon>Actinomycetota</taxon>
        <taxon>Actinomycetes</taxon>
        <taxon>Micrococcales</taxon>
        <taxon>Intrasporangiaceae</taxon>
        <taxon>Janibacter</taxon>
    </lineage>
</organism>
<comment type="caution">
    <text evidence="3">The sequence shown here is derived from an EMBL/GenBank/DDBJ whole genome shotgun (WGS) entry which is preliminary data.</text>
</comment>
<dbReference type="Pfam" id="PF09084">
    <property type="entry name" value="NMT1"/>
    <property type="match status" value="1"/>
</dbReference>
<dbReference type="PANTHER" id="PTHR31528:SF15">
    <property type="entry name" value="RIBOFLAVIN-BINDING PROTEIN RIBY"/>
    <property type="match status" value="1"/>
</dbReference>
<reference evidence="3 4" key="1">
    <citation type="submission" date="2020-07" db="EMBL/GenBank/DDBJ databases">
        <title>Sequencing the genomes of 1000 actinobacteria strains.</title>
        <authorList>
            <person name="Klenk H.-P."/>
        </authorList>
    </citation>
    <scope>NUCLEOTIDE SEQUENCE [LARGE SCALE GENOMIC DNA]</scope>
    <source>
        <strain evidence="3 4">DSM 26154</strain>
    </source>
</reference>
<dbReference type="PANTHER" id="PTHR31528">
    <property type="entry name" value="4-AMINO-5-HYDROXYMETHYL-2-METHYLPYRIMIDINE PHOSPHATE SYNTHASE THI11-RELATED"/>
    <property type="match status" value="1"/>
</dbReference>
<dbReference type="InterPro" id="IPR015168">
    <property type="entry name" value="SsuA/THI5"/>
</dbReference>
<dbReference type="SUPFAM" id="SSF53850">
    <property type="entry name" value="Periplasmic binding protein-like II"/>
    <property type="match status" value="1"/>
</dbReference>
<evidence type="ECO:0000313" key="3">
    <source>
        <dbReference type="EMBL" id="NYF98053.1"/>
    </source>
</evidence>